<keyword evidence="11" id="KW-1185">Reference proteome</keyword>
<dbReference type="Pfam" id="PF06974">
    <property type="entry name" value="WS_DGAT_C"/>
    <property type="match status" value="1"/>
</dbReference>
<dbReference type="Pfam" id="PF03007">
    <property type="entry name" value="WS_DGAT_cat"/>
    <property type="match status" value="1"/>
</dbReference>
<dbReference type="AlphaFoldDB" id="R7QKH5"/>
<evidence type="ECO:0000256" key="2">
    <source>
        <dbReference type="ARBA" id="ARBA00005189"/>
    </source>
</evidence>
<dbReference type="GO" id="GO:0005886">
    <property type="term" value="C:plasma membrane"/>
    <property type="evidence" value="ECO:0007669"/>
    <property type="project" value="TreeGrafter"/>
</dbReference>
<keyword evidence="3" id="KW-0808">Transferase</keyword>
<feature type="domain" description="O-acyltransferase WSD1 C-terminal" evidence="9">
    <location>
        <begin position="308"/>
        <end position="445"/>
    </location>
</feature>
<dbReference type="InterPro" id="IPR009721">
    <property type="entry name" value="O-acyltransferase_WSD1_C"/>
</dbReference>
<evidence type="ECO:0000256" key="7">
    <source>
        <dbReference type="ARBA" id="ARBA00048109"/>
    </source>
</evidence>
<dbReference type="PANTHER" id="PTHR31650">
    <property type="entry name" value="O-ACYLTRANSFERASE (WSD1-LIKE) FAMILY PROTEIN"/>
    <property type="match status" value="1"/>
</dbReference>
<dbReference type="Gene3D" id="3.30.559.10">
    <property type="entry name" value="Chloramphenicol acetyltransferase-like domain"/>
    <property type="match status" value="1"/>
</dbReference>
<comment type="catalytic activity">
    <reaction evidence="7">
        <text>an acyl-CoA + a 1,2-diacyl-sn-glycerol = a triacyl-sn-glycerol + CoA</text>
        <dbReference type="Rhea" id="RHEA:10868"/>
        <dbReference type="ChEBI" id="CHEBI:17815"/>
        <dbReference type="ChEBI" id="CHEBI:57287"/>
        <dbReference type="ChEBI" id="CHEBI:58342"/>
        <dbReference type="ChEBI" id="CHEBI:64615"/>
        <dbReference type="EC" id="2.3.1.20"/>
    </reaction>
</comment>
<evidence type="ECO:0000256" key="4">
    <source>
        <dbReference type="ARBA" id="ARBA00023315"/>
    </source>
</evidence>
<evidence type="ECO:0000259" key="8">
    <source>
        <dbReference type="Pfam" id="PF03007"/>
    </source>
</evidence>
<dbReference type="Proteomes" id="UP000012073">
    <property type="component" value="Unassembled WGS sequence"/>
</dbReference>
<dbReference type="PhylomeDB" id="R7QKH5"/>
<dbReference type="OrthoDB" id="619536at2759"/>
<dbReference type="GO" id="GO:0004144">
    <property type="term" value="F:diacylglycerol O-acyltransferase activity"/>
    <property type="evidence" value="ECO:0007669"/>
    <property type="project" value="UniProtKB-EC"/>
</dbReference>
<dbReference type="OMA" id="FQPTFRK"/>
<protein>
    <submittedName>
        <fullName evidence="10">Uncharacterized protein</fullName>
    </submittedName>
</protein>
<dbReference type="GO" id="GO:0019432">
    <property type="term" value="P:triglyceride biosynthetic process"/>
    <property type="evidence" value="ECO:0007669"/>
    <property type="project" value="UniProtKB-UniPathway"/>
</dbReference>
<evidence type="ECO:0000256" key="3">
    <source>
        <dbReference type="ARBA" id="ARBA00022679"/>
    </source>
</evidence>
<comment type="pathway">
    <text evidence="1">Glycerolipid metabolism; triacylglycerol biosynthesis.</text>
</comment>
<dbReference type="InterPro" id="IPR045034">
    <property type="entry name" value="O-acyltransferase_WSD1-like"/>
</dbReference>
<name>R7QKH5_CHOCR</name>
<dbReference type="EMBL" id="HG001983">
    <property type="protein sequence ID" value="CDF39002.1"/>
    <property type="molecule type" value="Genomic_DNA"/>
</dbReference>
<proteinExistence type="inferred from homology"/>
<dbReference type="STRING" id="2769.R7QKH5"/>
<reference evidence="11" key="1">
    <citation type="journal article" date="2013" name="Proc. Natl. Acad. Sci. U.S.A.">
        <title>Genome structure and metabolic features in the red seaweed Chondrus crispus shed light on evolution of the Archaeplastida.</title>
        <authorList>
            <person name="Collen J."/>
            <person name="Porcel B."/>
            <person name="Carre W."/>
            <person name="Ball S.G."/>
            <person name="Chaparro C."/>
            <person name="Tonon T."/>
            <person name="Barbeyron T."/>
            <person name="Michel G."/>
            <person name="Noel B."/>
            <person name="Valentin K."/>
            <person name="Elias M."/>
            <person name="Artiguenave F."/>
            <person name="Arun A."/>
            <person name="Aury J.M."/>
            <person name="Barbosa-Neto J.F."/>
            <person name="Bothwell J.H."/>
            <person name="Bouget F.Y."/>
            <person name="Brillet L."/>
            <person name="Cabello-Hurtado F."/>
            <person name="Capella-Gutierrez S."/>
            <person name="Charrier B."/>
            <person name="Cladiere L."/>
            <person name="Cock J.M."/>
            <person name="Coelho S.M."/>
            <person name="Colleoni C."/>
            <person name="Czjzek M."/>
            <person name="Da Silva C."/>
            <person name="Delage L."/>
            <person name="Denoeud F."/>
            <person name="Deschamps P."/>
            <person name="Dittami S.M."/>
            <person name="Gabaldon T."/>
            <person name="Gachon C.M."/>
            <person name="Groisillier A."/>
            <person name="Herve C."/>
            <person name="Jabbari K."/>
            <person name="Katinka M."/>
            <person name="Kloareg B."/>
            <person name="Kowalczyk N."/>
            <person name="Labadie K."/>
            <person name="Leblanc C."/>
            <person name="Lopez P.J."/>
            <person name="McLachlan D.H."/>
            <person name="Meslet-Cladiere L."/>
            <person name="Moustafa A."/>
            <person name="Nehr Z."/>
            <person name="Nyvall Collen P."/>
            <person name="Panaud O."/>
            <person name="Partensky F."/>
            <person name="Poulain J."/>
            <person name="Rensing S.A."/>
            <person name="Rousvoal S."/>
            <person name="Samson G."/>
            <person name="Symeonidi A."/>
            <person name="Weissenbach J."/>
            <person name="Zambounis A."/>
            <person name="Wincker P."/>
            <person name="Boyen C."/>
        </authorList>
    </citation>
    <scope>NUCLEOTIDE SEQUENCE [LARGE SCALE GENOMIC DNA]</scope>
    <source>
        <strain evidence="11">cv. Stackhouse</strain>
    </source>
</reference>
<gene>
    <name evidence="10" type="ORF">CHC_T00006714001</name>
</gene>
<dbReference type="Gramene" id="CDF39002">
    <property type="protein sequence ID" value="CDF39002"/>
    <property type="gene ID" value="CHC_T00006714001"/>
</dbReference>
<dbReference type="PANTHER" id="PTHR31650:SF1">
    <property type="entry name" value="WAX ESTER SYNTHASE_DIACYLGLYCEROL ACYLTRANSFERASE 4-RELATED"/>
    <property type="match status" value="1"/>
</dbReference>
<dbReference type="GeneID" id="17326620"/>
<feature type="domain" description="O-acyltransferase WSD1-like N-terminal" evidence="8">
    <location>
        <begin position="49"/>
        <end position="181"/>
    </location>
</feature>
<dbReference type="UniPathway" id="UPA00282"/>
<dbReference type="GO" id="GO:0047196">
    <property type="term" value="F:long-chain-alcohol O-fatty-acyltransferase activity"/>
    <property type="evidence" value="ECO:0007669"/>
    <property type="project" value="UniProtKB-EC"/>
</dbReference>
<dbReference type="SUPFAM" id="SSF52777">
    <property type="entry name" value="CoA-dependent acyltransferases"/>
    <property type="match status" value="1"/>
</dbReference>
<evidence type="ECO:0000313" key="11">
    <source>
        <dbReference type="Proteomes" id="UP000012073"/>
    </source>
</evidence>
<evidence type="ECO:0000256" key="1">
    <source>
        <dbReference type="ARBA" id="ARBA00004771"/>
    </source>
</evidence>
<evidence type="ECO:0000256" key="6">
    <source>
        <dbReference type="ARBA" id="ARBA00047604"/>
    </source>
</evidence>
<evidence type="ECO:0000313" key="10">
    <source>
        <dbReference type="EMBL" id="CDF39002.1"/>
    </source>
</evidence>
<comment type="pathway">
    <text evidence="2">Lipid metabolism.</text>
</comment>
<keyword evidence="4" id="KW-0012">Acyltransferase</keyword>
<dbReference type="KEGG" id="ccp:CHC_T00006714001"/>
<dbReference type="InterPro" id="IPR004255">
    <property type="entry name" value="O-acyltransferase_WSD1_N"/>
</dbReference>
<evidence type="ECO:0000256" key="5">
    <source>
        <dbReference type="ARBA" id="ARBA00024360"/>
    </source>
</evidence>
<organism evidence="10 11">
    <name type="scientific">Chondrus crispus</name>
    <name type="common">Carrageen Irish moss</name>
    <name type="synonym">Polymorpha crispa</name>
    <dbReference type="NCBI Taxonomy" id="2769"/>
    <lineage>
        <taxon>Eukaryota</taxon>
        <taxon>Rhodophyta</taxon>
        <taxon>Florideophyceae</taxon>
        <taxon>Rhodymeniophycidae</taxon>
        <taxon>Gigartinales</taxon>
        <taxon>Gigartinaceae</taxon>
        <taxon>Chondrus</taxon>
    </lineage>
</organism>
<accession>R7QKH5</accession>
<dbReference type="RefSeq" id="XP_005718907.1">
    <property type="nucleotide sequence ID" value="XM_005718850.1"/>
</dbReference>
<evidence type="ECO:0000259" key="9">
    <source>
        <dbReference type="Pfam" id="PF06974"/>
    </source>
</evidence>
<comment type="catalytic activity">
    <reaction evidence="6">
        <text>a long chain fatty alcohol + a fatty acyl-CoA = a long-chain alcohol wax ester + CoA</text>
        <dbReference type="Rhea" id="RHEA:38443"/>
        <dbReference type="ChEBI" id="CHEBI:17135"/>
        <dbReference type="ChEBI" id="CHEBI:57287"/>
        <dbReference type="ChEBI" id="CHEBI:77636"/>
        <dbReference type="ChEBI" id="CHEBI:235323"/>
        <dbReference type="EC" id="2.3.1.75"/>
    </reaction>
</comment>
<sequence>MVRHSPRPDSWRAVNPLEQIMLEPYTPSKPDIITVIFSLNSSVTTTFLHETLLPRLLTHPRFSAHLVRSAGGTFRFEPDPNPDWSSHLICEPSLSDQTSEDHHHLFNARLADIISTPLDLTKPLWRTHLFSNWSISRGECNACTLVLRVHHSLADGVGLVKYFLATVVDKDDHDNPARLLVPTRRSTGNPEVRSGYFTWIRDYFHDIARIFIRPFFKDPVCVLTRATMTEKNICALAAPEQVTVATLKLAAMQLNVTINDLMFAAFSGAVREYVTRFGEDPSALKGLNVAMPFNLHVFNEFSMSDVSNQLLMVPVALPVHLREPTERLLACSKSMKRLKRSYQPIFATVAMRQLAVLPAALRRRMWHVVASSASVLFSNVAGPTKKMLIGGVAVDEVYFFPPPDAHVGSDIGLFSYAGKVFIGAAGDANRLAEPQKLLDYLVEELLGFFELGKSVARSAPIER</sequence>
<comment type="similarity">
    <text evidence="5">In the N-terminal section; belongs to the long-chain O-acyltransferase family.</text>
</comment>
<dbReference type="InterPro" id="IPR023213">
    <property type="entry name" value="CAT-like_dom_sf"/>
</dbReference>